<keyword evidence="5" id="KW-1185">Reference proteome</keyword>
<evidence type="ECO:0000313" key="4">
    <source>
        <dbReference type="EMBL" id="GHJ84570.1"/>
    </source>
</evidence>
<feature type="signal peptide" evidence="2">
    <location>
        <begin position="1"/>
        <end position="22"/>
    </location>
</feature>
<dbReference type="SUPFAM" id="SSF50370">
    <property type="entry name" value="Ricin B-like lectins"/>
    <property type="match status" value="2"/>
</dbReference>
<feature type="domain" description="Ricin B lectin" evidence="3">
    <location>
        <begin position="98"/>
        <end position="173"/>
    </location>
</feature>
<dbReference type="CDD" id="cd00161">
    <property type="entry name" value="beta-trefoil_Ricin-like"/>
    <property type="match status" value="1"/>
</dbReference>
<dbReference type="AlphaFoldDB" id="A0A8H3TQ73"/>
<evidence type="ECO:0000256" key="1">
    <source>
        <dbReference type="SAM" id="MobiDB-lite"/>
    </source>
</evidence>
<dbReference type="InterPro" id="IPR000772">
    <property type="entry name" value="Ricin_B_lectin"/>
</dbReference>
<feature type="domain" description="Ricin B lectin" evidence="3">
    <location>
        <begin position="211"/>
        <end position="346"/>
    </location>
</feature>
<dbReference type="PROSITE" id="PS50231">
    <property type="entry name" value="RICIN_B_LECTIN"/>
    <property type="match status" value="2"/>
</dbReference>
<dbReference type="Proteomes" id="UP000620104">
    <property type="component" value="Unassembled WGS sequence"/>
</dbReference>
<evidence type="ECO:0000256" key="2">
    <source>
        <dbReference type="SAM" id="SignalP"/>
    </source>
</evidence>
<dbReference type="OrthoDB" id="6770063at2759"/>
<protein>
    <recommendedName>
        <fullName evidence="3">Ricin B lectin domain-containing protein</fullName>
    </recommendedName>
</protein>
<organism evidence="4 5">
    <name type="scientific">Naganishia liquefaciens</name>
    <dbReference type="NCBI Taxonomy" id="104408"/>
    <lineage>
        <taxon>Eukaryota</taxon>
        <taxon>Fungi</taxon>
        <taxon>Dikarya</taxon>
        <taxon>Basidiomycota</taxon>
        <taxon>Agaricomycotina</taxon>
        <taxon>Tremellomycetes</taxon>
        <taxon>Filobasidiales</taxon>
        <taxon>Filobasidiaceae</taxon>
        <taxon>Naganishia</taxon>
    </lineage>
</organism>
<feature type="region of interest" description="Disordered" evidence="1">
    <location>
        <begin position="181"/>
        <end position="200"/>
    </location>
</feature>
<dbReference type="InterPro" id="IPR035992">
    <property type="entry name" value="Ricin_B-like_lectins"/>
</dbReference>
<comment type="caution">
    <text evidence="4">The sequence shown here is derived from an EMBL/GenBank/DDBJ whole genome shotgun (WGS) entry which is preliminary data.</text>
</comment>
<dbReference type="Pfam" id="PF00652">
    <property type="entry name" value="Ricin_B_lectin"/>
    <property type="match status" value="2"/>
</dbReference>
<keyword evidence="2" id="KW-0732">Signal</keyword>
<gene>
    <name evidence="4" type="ORF">NliqN6_0972</name>
</gene>
<evidence type="ECO:0000259" key="3">
    <source>
        <dbReference type="Pfam" id="PF00652"/>
    </source>
</evidence>
<feature type="chain" id="PRO_5034117006" description="Ricin B lectin domain-containing protein" evidence="2">
    <location>
        <begin position="23"/>
        <end position="350"/>
    </location>
</feature>
<sequence>MLTLSVTALTSVLVALVNSAAALPLGSQPTLTKRAPGSTIGFNGLCLGVESLADGARVATKDCNDFNAGSNPPFYNRWEIAAGNNDGVKLVGLPAGSNDFCLDSGDLNGDFSNDAVKIWSCFSGNPNQQFYYTDDKHIAVTGGTACLESGRYGTIYNTCSSNSGSGTQAWDVSDLVIADPTGVTSAPPTQTTPPTTPPATQGAPIKWNLNGQDKCLTVAGGVLADGAALKIADCFPTTSPFYYLQQFVYNQGRTKIRVAPNKIYQTDYCIDFGSDRGVNAAPGKVWTCYDGLPAQALWITGDNHIAVEGDNQCLDVKDDSQPSQGPFYNTIRDLQSWQCVGGNTNQIFRF</sequence>
<dbReference type="Gene3D" id="2.80.10.50">
    <property type="match status" value="2"/>
</dbReference>
<proteinExistence type="predicted"/>
<evidence type="ECO:0000313" key="5">
    <source>
        <dbReference type="Proteomes" id="UP000620104"/>
    </source>
</evidence>
<dbReference type="EMBL" id="BLZA01000009">
    <property type="protein sequence ID" value="GHJ84570.1"/>
    <property type="molecule type" value="Genomic_DNA"/>
</dbReference>
<reference evidence="4" key="1">
    <citation type="submission" date="2020-07" db="EMBL/GenBank/DDBJ databases">
        <title>Draft Genome Sequence of a Deep-Sea Yeast, Naganishia (Cryptococcus) liquefaciens strain N6.</title>
        <authorList>
            <person name="Han Y.W."/>
            <person name="Kajitani R."/>
            <person name="Morimoto H."/>
            <person name="Parhat M."/>
            <person name="Tsubouchi H."/>
            <person name="Bakenova O."/>
            <person name="Ogata M."/>
            <person name="Argunhan B."/>
            <person name="Aoki R."/>
            <person name="Kajiwara S."/>
            <person name="Itoh T."/>
            <person name="Iwasaki H."/>
        </authorList>
    </citation>
    <scope>NUCLEOTIDE SEQUENCE</scope>
    <source>
        <strain evidence="4">N6</strain>
    </source>
</reference>
<accession>A0A8H3TQ73</accession>
<name>A0A8H3TQ73_9TREE</name>